<comment type="subcellular location">
    <subcellularLocation>
        <location evidence="1">Membrane</location>
        <topology evidence="1">Multi-pass membrane protein</topology>
    </subcellularLocation>
</comment>
<proteinExistence type="predicted"/>
<dbReference type="InterPro" id="IPR007267">
    <property type="entry name" value="GtrA_DPMS_TM"/>
</dbReference>
<dbReference type="GO" id="GO:0000271">
    <property type="term" value="P:polysaccharide biosynthetic process"/>
    <property type="evidence" value="ECO:0007669"/>
    <property type="project" value="InterPro"/>
</dbReference>
<dbReference type="Proteomes" id="UP000607559">
    <property type="component" value="Unassembled WGS sequence"/>
</dbReference>
<gene>
    <name evidence="7" type="ORF">GCM10011511_03700</name>
</gene>
<comment type="caution">
    <text evidence="7">The sequence shown here is derived from an EMBL/GenBank/DDBJ whole genome shotgun (WGS) entry which is preliminary data.</text>
</comment>
<feature type="transmembrane region" description="Helical" evidence="5">
    <location>
        <begin position="104"/>
        <end position="125"/>
    </location>
</feature>
<dbReference type="AlphaFoldDB" id="A0A8J2XNH8"/>
<evidence type="ECO:0000313" key="8">
    <source>
        <dbReference type="Proteomes" id="UP000607559"/>
    </source>
</evidence>
<accession>A0A8J2XNH8</accession>
<evidence type="ECO:0000256" key="1">
    <source>
        <dbReference type="ARBA" id="ARBA00004141"/>
    </source>
</evidence>
<reference evidence="7" key="1">
    <citation type="journal article" date="2014" name="Int. J. Syst. Evol. Microbiol.">
        <title>Complete genome sequence of Corynebacterium casei LMG S-19264T (=DSM 44701T), isolated from a smear-ripened cheese.</title>
        <authorList>
            <consortium name="US DOE Joint Genome Institute (JGI-PGF)"/>
            <person name="Walter F."/>
            <person name="Albersmeier A."/>
            <person name="Kalinowski J."/>
            <person name="Ruckert C."/>
        </authorList>
    </citation>
    <scope>NUCLEOTIDE SEQUENCE</scope>
    <source>
        <strain evidence="7">CGMCC 1.15448</strain>
    </source>
</reference>
<keyword evidence="8" id="KW-1185">Reference proteome</keyword>
<feature type="transmembrane region" description="Helical" evidence="5">
    <location>
        <begin position="131"/>
        <end position="150"/>
    </location>
</feature>
<evidence type="ECO:0000256" key="2">
    <source>
        <dbReference type="ARBA" id="ARBA00022692"/>
    </source>
</evidence>
<dbReference type="RefSeq" id="WP_229688726.1">
    <property type="nucleotide sequence ID" value="NZ_BMJC01000001.1"/>
</dbReference>
<evidence type="ECO:0000256" key="4">
    <source>
        <dbReference type="ARBA" id="ARBA00023136"/>
    </source>
</evidence>
<dbReference type="EMBL" id="BMJC01000001">
    <property type="protein sequence ID" value="GGA83824.1"/>
    <property type="molecule type" value="Genomic_DNA"/>
</dbReference>
<dbReference type="GO" id="GO:0016020">
    <property type="term" value="C:membrane"/>
    <property type="evidence" value="ECO:0007669"/>
    <property type="project" value="UniProtKB-SubCell"/>
</dbReference>
<keyword evidence="3 5" id="KW-1133">Transmembrane helix</keyword>
<feature type="domain" description="GtrA/DPMS transmembrane" evidence="6">
    <location>
        <begin position="30"/>
        <end position="157"/>
    </location>
</feature>
<protein>
    <recommendedName>
        <fullName evidence="6">GtrA/DPMS transmembrane domain-containing protein</fullName>
    </recommendedName>
</protein>
<sequence>MAQLLKKRIIDFIDFFYPPFSKLMPLQTFRYAACGGGNTLLDIVMYAISYNFILHKHNVDMGLVVIKPHIMSIILAWCVSFPTGFFLMRNIVFTESTLHGRVQLFRYFVLVIICLLLNYIFIKLFVEQFHIYPTAAKILTTIIVVTFSYLTQKNFTFKAEQPK</sequence>
<organism evidence="7 8">
    <name type="scientific">Puia dinghuensis</name>
    <dbReference type="NCBI Taxonomy" id="1792502"/>
    <lineage>
        <taxon>Bacteria</taxon>
        <taxon>Pseudomonadati</taxon>
        <taxon>Bacteroidota</taxon>
        <taxon>Chitinophagia</taxon>
        <taxon>Chitinophagales</taxon>
        <taxon>Chitinophagaceae</taxon>
        <taxon>Puia</taxon>
    </lineage>
</organism>
<dbReference type="Pfam" id="PF04138">
    <property type="entry name" value="GtrA_DPMS_TM"/>
    <property type="match status" value="1"/>
</dbReference>
<evidence type="ECO:0000256" key="5">
    <source>
        <dbReference type="SAM" id="Phobius"/>
    </source>
</evidence>
<keyword evidence="2 5" id="KW-0812">Transmembrane</keyword>
<evidence type="ECO:0000259" key="6">
    <source>
        <dbReference type="Pfam" id="PF04138"/>
    </source>
</evidence>
<feature type="transmembrane region" description="Helical" evidence="5">
    <location>
        <begin position="70"/>
        <end position="92"/>
    </location>
</feature>
<keyword evidence="4 5" id="KW-0472">Membrane</keyword>
<reference evidence="7" key="2">
    <citation type="submission" date="2020-09" db="EMBL/GenBank/DDBJ databases">
        <authorList>
            <person name="Sun Q."/>
            <person name="Zhou Y."/>
        </authorList>
    </citation>
    <scope>NUCLEOTIDE SEQUENCE</scope>
    <source>
        <strain evidence="7">CGMCC 1.15448</strain>
    </source>
</reference>
<feature type="transmembrane region" description="Helical" evidence="5">
    <location>
        <begin position="29"/>
        <end position="50"/>
    </location>
</feature>
<evidence type="ECO:0000256" key="3">
    <source>
        <dbReference type="ARBA" id="ARBA00022989"/>
    </source>
</evidence>
<evidence type="ECO:0000313" key="7">
    <source>
        <dbReference type="EMBL" id="GGA83824.1"/>
    </source>
</evidence>
<name>A0A8J2XNH8_9BACT</name>